<feature type="signal peptide" evidence="2">
    <location>
        <begin position="1"/>
        <end position="18"/>
    </location>
</feature>
<keyword evidence="2" id="KW-0732">Signal</keyword>
<feature type="compositionally biased region" description="Basic and acidic residues" evidence="1">
    <location>
        <begin position="183"/>
        <end position="202"/>
    </location>
</feature>
<feature type="region of interest" description="Disordered" evidence="1">
    <location>
        <begin position="165"/>
        <end position="331"/>
    </location>
</feature>
<evidence type="ECO:0000313" key="4">
    <source>
        <dbReference type="Proteomes" id="UP000030655"/>
    </source>
</evidence>
<feature type="compositionally biased region" description="Basic and acidic residues" evidence="1">
    <location>
        <begin position="211"/>
        <end position="242"/>
    </location>
</feature>
<reference evidence="4" key="1">
    <citation type="submission" date="2013-02" db="EMBL/GenBank/DDBJ databases">
        <authorList>
            <consortium name="The Broad Institute Genome Sequencing Platform"/>
            <person name="Cuomo C."/>
            <person name="Becnel J."/>
            <person name="Sanscrainte N."/>
            <person name="Walker B."/>
            <person name="Young S.K."/>
            <person name="Zeng Q."/>
            <person name="Gargeya S."/>
            <person name="Fitzgerald M."/>
            <person name="Haas B."/>
            <person name="Abouelleil A."/>
            <person name="Alvarado L."/>
            <person name="Arachchi H.M."/>
            <person name="Berlin A.M."/>
            <person name="Chapman S.B."/>
            <person name="Dewar J."/>
            <person name="Goldberg J."/>
            <person name="Griggs A."/>
            <person name="Gujja S."/>
            <person name="Hansen M."/>
            <person name="Howarth C."/>
            <person name="Imamovic A."/>
            <person name="Larimer J."/>
            <person name="McCowan C."/>
            <person name="Murphy C."/>
            <person name="Neiman D."/>
            <person name="Pearson M."/>
            <person name="Priest M."/>
            <person name="Roberts A."/>
            <person name="Saif S."/>
            <person name="Shea T."/>
            <person name="Sisk P."/>
            <person name="Sykes S."/>
            <person name="Wortman J."/>
            <person name="Nusbaum C."/>
            <person name="Birren B."/>
        </authorList>
    </citation>
    <scope>NUCLEOTIDE SEQUENCE [LARGE SCALE GENOMIC DNA]</scope>
    <source>
        <strain evidence="4">PRA339</strain>
    </source>
</reference>
<feature type="compositionally biased region" description="Polar residues" evidence="1">
    <location>
        <begin position="14"/>
        <end position="24"/>
    </location>
</feature>
<dbReference type="AlphaFoldDB" id="A0A059F3C2"/>
<feature type="compositionally biased region" description="Basic and acidic residues" evidence="1">
    <location>
        <begin position="112"/>
        <end position="127"/>
    </location>
</feature>
<organism evidence="3 4">
    <name type="scientific">Anncaliia algerae PRA339</name>
    <dbReference type="NCBI Taxonomy" id="1288291"/>
    <lineage>
        <taxon>Eukaryota</taxon>
        <taxon>Fungi</taxon>
        <taxon>Fungi incertae sedis</taxon>
        <taxon>Microsporidia</taxon>
        <taxon>Tubulinosematoidea</taxon>
        <taxon>Tubulinosematidae</taxon>
        <taxon>Anncaliia</taxon>
    </lineage>
</organism>
<evidence type="ECO:0008006" key="5">
    <source>
        <dbReference type="Google" id="ProtNLM"/>
    </source>
</evidence>
<feature type="compositionally biased region" description="Basic and acidic residues" evidence="1">
    <location>
        <begin position="278"/>
        <end position="299"/>
    </location>
</feature>
<sequence length="498" mass="56253">MLLLIILKIFSSENITNPNPNKPSEQLEIHQQNDQKIENTPEKNPETSSDATTSKTSESSIPSISASISSTSSSSTISKTSESLISSISTSVSPTSSSSTVTASVGMPTIPSEEKDKSLEEKKDAMPPIEKMVDKKCVKMDLNMPIKLEIKISPKDMKNIKSIESMLNKENESKQDANQTQGKDLKQEDIKKILSPESEQSKASDNTGNKNEGDKPLTDKVLKELKPEDKNNIKQNESKENKNNNSSQEENKNITSKEQIQNNPENKESISKNIAQENVKDSTHKETNQNNPESKEPSKDINTAQENVKDSTHKETSQNNPESKSTSEDPDFAKIEPGIKIFCALIKNIDLIKEKIKAYFEINSVLIYKNDKNEYVDYWSRLKFTKKDNKFVDETGYFIGIEKQNLTEIVENGKLTKIGLFQEKNISESQMEQDLKNIKSLIKKISEERKIKIEDLMNEECPLSWVDKLLFEKEYLKNNQPLQVTVCVKKDNGDEKCS</sequence>
<evidence type="ECO:0000313" key="3">
    <source>
        <dbReference type="EMBL" id="KCZ81700.1"/>
    </source>
</evidence>
<feature type="region of interest" description="Disordered" evidence="1">
    <location>
        <begin position="14"/>
        <end position="127"/>
    </location>
</feature>
<feature type="compositionally biased region" description="Basic and acidic residues" evidence="1">
    <location>
        <begin position="307"/>
        <end position="316"/>
    </location>
</feature>
<feature type="compositionally biased region" description="Low complexity" evidence="1">
    <location>
        <begin position="52"/>
        <end position="104"/>
    </location>
</feature>
<feature type="chain" id="PRO_5001571915" description="Plus3 domain-containing protein" evidence="2">
    <location>
        <begin position="19"/>
        <end position="498"/>
    </location>
</feature>
<evidence type="ECO:0000256" key="2">
    <source>
        <dbReference type="SAM" id="SignalP"/>
    </source>
</evidence>
<dbReference type="HOGENOM" id="CLU_547418_0_0_1"/>
<keyword evidence="4" id="KW-1185">Reference proteome</keyword>
<feature type="compositionally biased region" description="Basic and acidic residues" evidence="1">
    <location>
        <begin position="25"/>
        <end position="45"/>
    </location>
</feature>
<name>A0A059F3C2_9MICR</name>
<protein>
    <recommendedName>
        <fullName evidence="5">Plus3 domain-containing protein</fullName>
    </recommendedName>
</protein>
<feature type="compositionally biased region" description="Basic and acidic residues" evidence="1">
    <location>
        <begin position="165"/>
        <end position="175"/>
    </location>
</feature>
<dbReference type="EMBL" id="KK365138">
    <property type="protein sequence ID" value="KCZ81700.1"/>
    <property type="molecule type" value="Genomic_DNA"/>
</dbReference>
<dbReference type="VEuPathDB" id="MicrosporidiaDB:H312_00878"/>
<dbReference type="STRING" id="1288291.A0A059F3C2"/>
<dbReference type="Proteomes" id="UP000030655">
    <property type="component" value="Unassembled WGS sequence"/>
</dbReference>
<evidence type="ECO:0000256" key="1">
    <source>
        <dbReference type="SAM" id="MobiDB-lite"/>
    </source>
</evidence>
<accession>A0A059F3C2</accession>
<reference evidence="3 4" key="2">
    <citation type="submission" date="2014-03" db="EMBL/GenBank/DDBJ databases">
        <title>The Genome Sequence of Anncaliia algerae insect isolate PRA339.</title>
        <authorList>
            <consortium name="The Broad Institute Genome Sequencing Platform"/>
            <consortium name="The Broad Institute Genome Sequencing Center for Infectious Disease"/>
            <person name="Cuomo C."/>
            <person name="Becnel J."/>
            <person name="Sanscrainte N."/>
            <person name="Walker B."/>
            <person name="Young S.K."/>
            <person name="Zeng Q."/>
            <person name="Gargeya S."/>
            <person name="Fitzgerald M."/>
            <person name="Haas B."/>
            <person name="Abouelleil A."/>
            <person name="Alvarado L."/>
            <person name="Arachchi H.M."/>
            <person name="Berlin A.M."/>
            <person name="Chapman S.B."/>
            <person name="Dewar J."/>
            <person name="Goldberg J."/>
            <person name="Griggs A."/>
            <person name="Gujja S."/>
            <person name="Hansen M."/>
            <person name="Howarth C."/>
            <person name="Imamovic A."/>
            <person name="Larimer J."/>
            <person name="McCowan C."/>
            <person name="Murphy C."/>
            <person name="Neiman D."/>
            <person name="Pearson M."/>
            <person name="Priest M."/>
            <person name="Roberts A."/>
            <person name="Saif S."/>
            <person name="Shea T."/>
            <person name="Sisk P."/>
            <person name="Sykes S."/>
            <person name="Wortman J."/>
            <person name="Nusbaum C."/>
            <person name="Birren B."/>
        </authorList>
    </citation>
    <scope>NUCLEOTIDE SEQUENCE [LARGE SCALE GENOMIC DNA]</scope>
    <source>
        <strain evidence="3 4">PRA339</strain>
    </source>
</reference>
<gene>
    <name evidence="3" type="ORF">H312_00878</name>
</gene>
<dbReference type="OrthoDB" id="2193130at2759"/>
<proteinExistence type="predicted"/>